<evidence type="ECO:0000256" key="1">
    <source>
        <dbReference type="ARBA" id="ARBA00018370"/>
    </source>
</evidence>
<gene>
    <name evidence="11" type="ORF">FHS48_000890</name>
</gene>
<keyword evidence="12" id="KW-1185">Reference proteome</keyword>
<evidence type="ECO:0000256" key="5">
    <source>
        <dbReference type="ARBA" id="ARBA00023186"/>
    </source>
</evidence>
<keyword evidence="2" id="KW-0732">Signal</keyword>
<dbReference type="Pfam" id="PF09312">
    <property type="entry name" value="SurA_N"/>
    <property type="match status" value="1"/>
</dbReference>
<evidence type="ECO:0000256" key="3">
    <source>
        <dbReference type="ARBA" id="ARBA00022764"/>
    </source>
</evidence>
<dbReference type="Proteomes" id="UP000544872">
    <property type="component" value="Unassembled WGS sequence"/>
</dbReference>
<dbReference type="Gene3D" id="1.10.4030.10">
    <property type="entry name" value="Porin chaperone SurA, peptide-binding domain"/>
    <property type="match status" value="1"/>
</dbReference>
<dbReference type="RefSeq" id="WP_184261806.1">
    <property type="nucleotide sequence ID" value="NZ_JACIIX010000002.1"/>
</dbReference>
<protein>
    <recommendedName>
        <fullName evidence="1">Parvulin-like PPIase</fullName>
    </recommendedName>
    <alternativeName>
        <fullName evidence="7">Peptidyl-prolyl cis-trans isomerase plp</fullName>
    </alternativeName>
    <alternativeName>
        <fullName evidence="8">Rotamase plp</fullName>
    </alternativeName>
</protein>
<dbReference type="Gene3D" id="3.10.50.40">
    <property type="match status" value="2"/>
</dbReference>
<reference evidence="11 12" key="1">
    <citation type="submission" date="2020-08" db="EMBL/GenBank/DDBJ databases">
        <title>Genomic Encyclopedia of Type Strains, Phase IV (KMG-IV): sequencing the most valuable type-strain genomes for metagenomic binning, comparative biology and taxonomic classification.</title>
        <authorList>
            <person name="Goeker M."/>
        </authorList>
    </citation>
    <scope>NUCLEOTIDE SEQUENCE [LARGE SCALE GENOMIC DNA]</scope>
    <source>
        <strain evidence="11 12">DSM 11590</strain>
    </source>
</reference>
<dbReference type="PANTHER" id="PTHR47637">
    <property type="entry name" value="CHAPERONE SURA"/>
    <property type="match status" value="1"/>
</dbReference>
<accession>A0A7W9ZE54</accession>
<dbReference type="GO" id="GO:0003755">
    <property type="term" value="F:peptidyl-prolyl cis-trans isomerase activity"/>
    <property type="evidence" value="ECO:0007669"/>
    <property type="project" value="UniProtKB-KW"/>
</dbReference>
<dbReference type="InterPro" id="IPR000297">
    <property type="entry name" value="PPIase_PpiC"/>
</dbReference>
<dbReference type="InterPro" id="IPR015391">
    <property type="entry name" value="SurA_N"/>
</dbReference>
<evidence type="ECO:0000313" key="11">
    <source>
        <dbReference type="EMBL" id="MBB6209488.1"/>
    </source>
</evidence>
<dbReference type="InterPro" id="IPR027304">
    <property type="entry name" value="Trigger_fact/SurA_dom_sf"/>
</dbReference>
<dbReference type="SUPFAM" id="SSF109998">
    <property type="entry name" value="Triger factor/SurA peptide-binding domain-like"/>
    <property type="match status" value="1"/>
</dbReference>
<keyword evidence="5" id="KW-0143">Chaperone</keyword>
<dbReference type="InterPro" id="IPR046357">
    <property type="entry name" value="PPIase_dom_sf"/>
</dbReference>
<dbReference type="PROSITE" id="PS50198">
    <property type="entry name" value="PPIC_PPIASE_2"/>
    <property type="match status" value="1"/>
</dbReference>
<evidence type="ECO:0000313" key="12">
    <source>
        <dbReference type="Proteomes" id="UP000544872"/>
    </source>
</evidence>
<keyword evidence="3" id="KW-0574">Periplasm</keyword>
<dbReference type="EMBL" id="JACIIX010000002">
    <property type="protein sequence ID" value="MBB6209488.1"/>
    <property type="molecule type" value="Genomic_DNA"/>
</dbReference>
<sequence length="453" mass="49417">MATVTMPVVKGSDTMQPMRHRPCPQFSGRNRAAALLLAGLTVLPLSLTVAGSPAQAQQMQVQRIAAVVNDDAITVRDLEDRMDLLLSASSLPDNPDTRRRLMPRVLQILVEERLKLQEAKRRNITVSDADLDSARQQIESNNRMAPGSLAANMRQKGVNPDTLDKQLRADVAWLKVVQSGLRRQISVEQEEIEAVLSTLRENLGKPQRLLAEIVLPFNDAGEEQQARALAERLGEQMKQGAAFTALARQFSSAPTAAVGGDLGWVPKGELDPELEEAVNALRPGTVSSPVVSGSSLHIILLRDVRETKKLDPAVTPVQISQLFFPARGAAAMPTESRDDIIATAAETAKRCDDINKLSDQLRLPNSGDIGTVKPADLPPAVGTVVAELKENTLSTAIDLPSGTVVVMVCARKDADGLPSREEIERRLENEKLDRLAQRTLRDLRRKALIDIRI</sequence>
<keyword evidence="6 9" id="KW-0413">Isomerase</keyword>
<evidence type="ECO:0000259" key="10">
    <source>
        <dbReference type="PROSITE" id="PS50198"/>
    </source>
</evidence>
<evidence type="ECO:0000256" key="4">
    <source>
        <dbReference type="ARBA" id="ARBA00023110"/>
    </source>
</evidence>
<keyword evidence="4 9" id="KW-0697">Rotamase</keyword>
<evidence type="ECO:0000256" key="6">
    <source>
        <dbReference type="ARBA" id="ARBA00023235"/>
    </source>
</evidence>
<dbReference type="PANTHER" id="PTHR47637:SF1">
    <property type="entry name" value="CHAPERONE SURA"/>
    <property type="match status" value="1"/>
</dbReference>
<dbReference type="Pfam" id="PF00639">
    <property type="entry name" value="Rotamase"/>
    <property type="match status" value="1"/>
</dbReference>
<feature type="domain" description="PpiC" evidence="10">
    <location>
        <begin position="206"/>
        <end position="303"/>
    </location>
</feature>
<evidence type="ECO:0000256" key="2">
    <source>
        <dbReference type="ARBA" id="ARBA00022729"/>
    </source>
</evidence>
<dbReference type="SUPFAM" id="SSF54534">
    <property type="entry name" value="FKBP-like"/>
    <property type="match status" value="2"/>
</dbReference>
<dbReference type="AlphaFoldDB" id="A0A7W9ZE54"/>
<evidence type="ECO:0000256" key="8">
    <source>
        <dbReference type="ARBA" id="ARBA00031484"/>
    </source>
</evidence>
<proteinExistence type="predicted"/>
<dbReference type="InterPro" id="IPR050280">
    <property type="entry name" value="OMP_Chaperone_SurA"/>
</dbReference>
<evidence type="ECO:0000256" key="9">
    <source>
        <dbReference type="PROSITE-ProRule" id="PRU00278"/>
    </source>
</evidence>
<organism evidence="11 12">
    <name type="scientific">Novispirillum itersonii</name>
    <name type="common">Aquaspirillum itersonii</name>
    <dbReference type="NCBI Taxonomy" id="189"/>
    <lineage>
        <taxon>Bacteria</taxon>
        <taxon>Pseudomonadati</taxon>
        <taxon>Pseudomonadota</taxon>
        <taxon>Alphaproteobacteria</taxon>
        <taxon>Rhodospirillales</taxon>
        <taxon>Novispirillaceae</taxon>
        <taxon>Novispirillum</taxon>
    </lineage>
</organism>
<evidence type="ECO:0000256" key="7">
    <source>
        <dbReference type="ARBA" id="ARBA00030642"/>
    </source>
</evidence>
<comment type="caution">
    <text evidence="11">The sequence shown here is derived from an EMBL/GenBank/DDBJ whole genome shotgun (WGS) entry which is preliminary data.</text>
</comment>
<name>A0A7W9ZE54_NOVIT</name>